<keyword evidence="2" id="KW-0722">Serine protease inhibitor</keyword>
<dbReference type="GO" id="GO:0005615">
    <property type="term" value="C:extracellular space"/>
    <property type="evidence" value="ECO:0007669"/>
    <property type="project" value="InterPro"/>
</dbReference>
<dbReference type="Pfam" id="PF00079">
    <property type="entry name" value="Serpin"/>
    <property type="match status" value="2"/>
</dbReference>
<keyword evidence="8" id="KW-1185">Reference proteome</keyword>
<reference evidence="7" key="1">
    <citation type="submission" date="2013-04" db="EMBL/GenBank/DDBJ databases">
        <authorList>
            <person name="Qu J."/>
            <person name="Murali S.C."/>
            <person name="Bandaranaike D."/>
            <person name="Bellair M."/>
            <person name="Blankenburg K."/>
            <person name="Chao H."/>
            <person name="Dinh H."/>
            <person name="Doddapaneni H."/>
            <person name="Downs B."/>
            <person name="Dugan-Rocha S."/>
            <person name="Elkadiri S."/>
            <person name="Gnanaolivu R.D."/>
            <person name="Hernandez B."/>
            <person name="Javaid M."/>
            <person name="Jayaseelan J.C."/>
            <person name="Lee S."/>
            <person name="Li M."/>
            <person name="Ming W."/>
            <person name="Munidasa M."/>
            <person name="Muniz J."/>
            <person name="Nguyen L."/>
            <person name="Ongeri F."/>
            <person name="Osuji N."/>
            <person name="Pu L.-L."/>
            <person name="Puazo M."/>
            <person name="Qu C."/>
            <person name="Quiroz J."/>
            <person name="Raj R."/>
            <person name="Weissenberger G."/>
            <person name="Xin Y."/>
            <person name="Zou X."/>
            <person name="Han Y."/>
            <person name="Richards S."/>
            <person name="Worley K."/>
            <person name="Muzny D."/>
            <person name="Gibbs R."/>
        </authorList>
    </citation>
    <scope>NUCLEOTIDE SEQUENCE</scope>
    <source>
        <strain evidence="7">Sampled in the wild</strain>
    </source>
</reference>
<comment type="caution">
    <text evidence="7">The sequence shown here is derived from an EMBL/GenBank/DDBJ whole genome shotgun (WGS) entry which is preliminary data.</text>
</comment>
<protein>
    <recommendedName>
        <fullName evidence="6">Serpin domain-containing protein</fullName>
    </recommendedName>
</protein>
<evidence type="ECO:0000259" key="6">
    <source>
        <dbReference type="SMART" id="SM00093"/>
    </source>
</evidence>
<feature type="chain" id="PRO_5035475873" description="Serpin domain-containing protein" evidence="5">
    <location>
        <begin position="23"/>
        <end position="639"/>
    </location>
</feature>
<dbReference type="GO" id="GO:0004867">
    <property type="term" value="F:serine-type endopeptidase inhibitor activity"/>
    <property type="evidence" value="ECO:0007669"/>
    <property type="project" value="UniProtKB-KW"/>
</dbReference>
<proteinExistence type="inferred from homology"/>
<dbReference type="InterPro" id="IPR042185">
    <property type="entry name" value="Serpin_sf_2"/>
</dbReference>
<evidence type="ECO:0000256" key="1">
    <source>
        <dbReference type="ARBA" id="ARBA00022690"/>
    </source>
</evidence>
<gene>
    <name evidence="7" type="ORF">J437_LFUL002003</name>
</gene>
<dbReference type="AlphaFoldDB" id="A0A8K0NSH8"/>
<dbReference type="OrthoDB" id="9518664at2759"/>
<dbReference type="SMART" id="SM00093">
    <property type="entry name" value="SERPIN"/>
    <property type="match status" value="1"/>
</dbReference>
<dbReference type="SUPFAM" id="SSF56574">
    <property type="entry name" value="Serpins"/>
    <property type="match status" value="2"/>
</dbReference>
<dbReference type="Gene3D" id="2.30.39.10">
    <property type="entry name" value="Alpha-1-antitrypsin, domain 1"/>
    <property type="match status" value="1"/>
</dbReference>
<evidence type="ECO:0000313" key="7">
    <source>
        <dbReference type="EMBL" id="KAG8223055.1"/>
    </source>
</evidence>
<comment type="similarity">
    <text evidence="3">Belongs to the serpin family.</text>
</comment>
<evidence type="ECO:0000256" key="5">
    <source>
        <dbReference type="SAM" id="SignalP"/>
    </source>
</evidence>
<dbReference type="InterPro" id="IPR000215">
    <property type="entry name" value="Serpin_fam"/>
</dbReference>
<dbReference type="InterPro" id="IPR042178">
    <property type="entry name" value="Serpin_sf_1"/>
</dbReference>
<keyword evidence="1" id="KW-0646">Protease inhibitor</keyword>
<dbReference type="Gene3D" id="3.30.497.10">
    <property type="entry name" value="Antithrombin, subunit I, domain 2"/>
    <property type="match status" value="2"/>
</dbReference>
<evidence type="ECO:0000313" key="8">
    <source>
        <dbReference type="Proteomes" id="UP000792457"/>
    </source>
</evidence>
<dbReference type="EMBL" id="KZ308152">
    <property type="protein sequence ID" value="KAG8223055.1"/>
    <property type="molecule type" value="Genomic_DNA"/>
</dbReference>
<dbReference type="CDD" id="cd00172">
    <property type="entry name" value="serpin"/>
    <property type="match status" value="1"/>
</dbReference>
<name>A0A8K0NSH8_LADFU</name>
<feature type="signal peptide" evidence="5">
    <location>
        <begin position="1"/>
        <end position="22"/>
    </location>
</feature>
<evidence type="ECO:0000256" key="4">
    <source>
        <dbReference type="SAM" id="MobiDB-lite"/>
    </source>
</evidence>
<feature type="compositionally biased region" description="Basic and acidic residues" evidence="4">
    <location>
        <begin position="476"/>
        <end position="486"/>
    </location>
</feature>
<dbReference type="Proteomes" id="UP000792457">
    <property type="component" value="Unassembled WGS sequence"/>
</dbReference>
<evidence type="ECO:0000256" key="2">
    <source>
        <dbReference type="ARBA" id="ARBA00022900"/>
    </source>
</evidence>
<feature type="domain" description="Serpin" evidence="6">
    <location>
        <begin position="128"/>
        <end position="638"/>
    </location>
</feature>
<evidence type="ECO:0000256" key="3">
    <source>
        <dbReference type="RuleBase" id="RU000411"/>
    </source>
</evidence>
<feature type="compositionally biased region" description="Low complexity" evidence="4">
    <location>
        <begin position="377"/>
        <end position="391"/>
    </location>
</feature>
<organism evidence="7 8">
    <name type="scientific">Ladona fulva</name>
    <name type="common">Scarce chaser dragonfly</name>
    <name type="synonym">Libellula fulva</name>
    <dbReference type="NCBI Taxonomy" id="123851"/>
    <lineage>
        <taxon>Eukaryota</taxon>
        <taxon>Metazoa</taxon>
        <taxon>Ecdysozoa</taxon>
        <taxon>Arthropoda</taxon>
        <taxon>Hexapoda</taxon>
        <taxon>Insecta</taxon>
        <taxon>Pterygota</taxon>
        <taxon>Palaeoptera</taxon>
        <taxon>Odonata</taxon>
        <taxon>Epiprocta</taxon>
        <taxon>Anisoptera</taxon>
        <taxon>Libelluloidea</taxon>
        <taxon>Libellulidae</taxon>
        <taxon>Ladona</taxon>
    </lineage>
</organism>
<feature type="region of interest" description="Disordered" evidence="4">
    <location>
        <begin position="368"/>
        <end position="396"/>
    </location>
</feature>
<keyword evidence="5" id="KW-0732">Signal</keyword>
<sequence>MMEGTYASLLTVMVFLPVGLVCLPQLEFRGNLDPAIQFPGHDAFDAISGLKNSSSAFPSPARPVPSTTTPPPFANGFAPNPATTERQRAPTFESAECRDVYHWDNISPFDQERALTEGDTRLSIESMFRIINKMEAVILDKNENIVFSPIGFTSVLGQLMLAAQGNTLQELENLLAPGKSSCPDGAANKFHNSFKSLVIQLARRRRSGPYELSLRNALFHQYPGPLLRKQFTDLLSSNYATEVRKTDFRQSPEIAQRFMNEWGSSASRGKITQLIPQPPPRTTSAIMASMTYFKASWENLFSSRFTSPGPFYLDGHRNGRVKTVDFMVAEFEVPYAESTALGCRILALPYVNNETVLYVVMPLGPPKRRRPSPSVQSVTPAPVLPSSSPSSGDDILVSRVGETEPVDNQNTFGNRVNPSKSPSIIHRLHTFYTTDSVLYPGRPHAVMYAFIQSSLQQVQRQKRQLQPCSSGNVPCLEDRQGDKQEESPYSAANLHRVAARLGPSEFARLASEMRVRKVSVILPKLSMSTNIKLKDTLHALGVQSLFGDGANLSGAVDEGAARGGLARQEAGWWKVDEVWQQSKLDVDEYGTEAASGTAVSIIDYGGDSVVFKANSPFLAVIRHEATGAPIFWASVVNPS</sequence>
<dbReference type="InterPro" id="IPR023796">
    <property type="entry name" value="Serpin_dom"/>
</dbReference>
<accession>A0A8K0NSH8</accession>
<feature type="region of interest" description="Disordered" evidence="4">
    <location>
        <begin position="467"/>
        <end position="487"/>
    </location>
</feature>
<dbReference type="InterPro" id="IPR036186">
    <property type="entry name" value="Serpin_sf"/>
</dbReference>
<dbReference type="PANTHER" id="PTHR11461:SF342">
    <property type="entry name" value="SERINE PROTEASE INHIBITOR 28DC"/>
    <property type="match status" value="1"/>
</dbReference>
<dbReference type="PANTHER" id="PTHR11461">
    <property type="entry name" value="SERINE PROTEASE INHIBITOR, SERPIN"/>
    <property type="match status" value="1"/>
</dbReference>
<reference evidence="7" key="2">
    <citation type="submission" date="2017-10" db="EMBL/GenBank/DDBJ databases">
        <title>Ladona fulva Genome sequencing and assembly.</title>
        <authorList>
            <person name="Murali S."/>
            <person name="Richards S."/>
            <person name="Bandaranaike D."/>
            <person name="Bellair M."/>
            <person name="Blankenburg K."/>
            <person name="Chao H."/>
            <person name="Dinh H."/>
            <person name="Doddapaneni H."/>
            <person name="Dugan-Rocha S."/>
            <person name="Elkadiri S."/>
            <person name="Gnanaolivu R."/>
            <person name="Hernandez B."/>
            <person name="Skinner E."/>
            <person name="Javaid M."/>
            <person name="Lee S."/>
            <person name="Li M."/>
            <person name="Ming W."/>
            <person name="Munidasa M."/>
            <person name="Muniz J."/>
            <person name="Nguyen L."/>
            <person name="Hughes D."/>
            <person name="Osuji N."/>
            <person name="Pu L.-L."/>
            <person name="Puazo M."/>
            <person name="Qu C."/>
            <person name="Quiroz J."/>
            <person name="Raj R."/>
            <person name="Weissenberger G."/>
            <person name="Xin Y."/>
            <person name="Zou X."/>
            <person name="Han Y."/>
            <person name="Worley K."/>
            <person name="Muzny D."/>
            <person name="Gibbs R."/>
        </authorList>
    </citation>
    <scope>NUCLEOTIDE SEQUENCE</scope>
    <source>
        <strain evidence="7">Sampled in the wild</strain>
    </source>
</reference>